<dbReference type="Gene3D" id="1.20.120.530">
    <property type="entry name" value="GntR ligand-binding domain-like"/>
    <property type="match status" value="1"/>
</dbReference>
<dbReference type="SUPFAM" id="SSF48008">
    <property type="entry name" value="GntR ligand-binding domain-like"/>
    <property type="match status" value="1"/>
</dbReference>
<dbReference type="SUPFAM" id="SSF46785">
    <property type="entry name" value="Winged helix' DNA-binding domain"/>
    <property type="match status" value="1"/>
</dbReference>
<dbReference type="SMART" id="SM00345">
    <property type="entry name" value="HTH_GNTR"/>
    <property type="match status" value="1"/>
</dbReference>
<dbReference type="GO" id="GO:0003700">
    <property type="term" value="F:DNA-binding transcription factor activity"/>
    <property type="evidence" value="ECO:0007669"/>
    <property type="project" value="InterPro"/>
</dbReference>
<dbReference type="PANTHER" id="PTHR43537:SF49">
    <property type="entry name" value="TRANSCRIPTIONAL REGULATORY PROTEIN"/>
    <property type="match status" value="1"/>
</dbReference>
<dbReference type="EMBL" id="CP036150">
    <property type="protein sequence ID" value="QEN09637.1"/>
    <property type="molecule type" value="Genomic_DNA"/>
</dbReference>
<dbReference type="OrthoDB" id="362718at2"/>
<dbReference type="InterPro" id="IPR036390">
    <property type="entry name" value="WH_DNA-bd_sf"/>
</dbReference>
<dbReference type="AlphaFoldDB" id="A0A5C1QQ53"/>
<dbReference type="Pfam" id="PF07729">
    <property type="entry name" value="FCD"/>
    <property type="match status" value="1"/>
</dbReference>
<evidence type="ECO:0000256" key="3">
    <source>
        <dbReference type="ARBA" id="ARBA00023163"/>
    </source>
</evidence>
<dbReference type="Gene3D" id="1.10.10.10">
    <property type="entry name" value="Winged helix-like DNA-binding domain superfamily/Winged helix DNA-binding domain"/>
    <property type="match status" value="1"/>
</dbReference>
<dbReference type="Proteomes" id="UP000324209">
    <property type="component" value="Chromosome"/>
</dbReference>
<name>A0A5C1QQ53_9SPIO</name>
<organism evidence="5 6">
    <name type="scientific">Oceanispirochaeta crateris</name>
    <dbReference type="NCBI Taxonomy" id="2518645"/>
    <lineage>
        <taxon>Bacteria</taxon>
        <taxon>Pseudomonadati</taxon>
        <taxon>Spirochaetota</taxon>
        <taxon>Spirochaetia</taxon>
        <taxon>Spirochaetales</taxon>
        <taxon>Spirochaetaceae</taxon>
        <taxon>Oceanispirochaeta</taxon>
    </lineage>
</organism>
<dbReference type="PANTHER" id="PTHR43537">
    <property type="entry name" value="TRANSCRIPTIONAL REGULATOR, GNTR FAMILY"/>
    <property type="match status" value="1"/>
</dbReference>
<gene>
    <name evidence="5" type="ORF">EXM22_17210</name>
</gene>
<accession>A0A5C1QQ53</accession>
<dbReference type="InterPro" id="IPR000524">
    <property type="entry name" value="Tscrpt_reg_HTH_GntR"/>
</dbReference>
<sequence length="219" mass="25730">MNPEKNPDKNDIYNVIHNQIQDGILAPGHWMVERELCRQYGLSRTPMREVLWRLEKDGLLIQTPGKGFRIRELNLQEIMEIFQAREAVEGMATFLVSYHQDQTFFDKIKDLREELESLEDQELQLRGPQIGSQMHSLIISSAKNTILSSFFNKLHNLYSLTVNISRRSYEIEMISRDSHLSIMKAIEDHDGERAEKLMREHLRETCRNITKIFYPNLIA</sequence>
<keyword evidence="2" id="KW-0238">DNA-binding</keyword>
<evidence type="ECO:0000313" key="6">
    <source>
        <dbReference type="Proteomes" id="UP000324209"/>
    </source>
</evidence>
<protein>
    <submittedName>
        <fullName evidence="5">GntR family transcriptional regulator</fullName>
    </submittedName>
</protein>
<dbReference type="CDD" id="cd07377">
    <property type="entry name" value="WHTH_GntR"/>
    <property type="match status" value="1"/>
</dbReference>
<dbReference type="InterPro" id="IPR011711">
    <property type="entry name" value="GntR_C"/>
</dbReference>
<dbReference type="SMART" id="SM00895">
    <property type="entry name" value="FCD"/>
    <property type="match status" value="1"/>
</dbReference>
<keyword evidence="3" id="KW-0804">Transcription</keyword>
<dbReference type="Pfam" id="PF00392">
    <property type="entry name" value="GntR"/>
    <property type="match status" value="1"/>
</dbReference>
<dbReference type="RefSeq" id="WP_149487710.1">
    <property type="nucleotide sequence ID" value="NZ_CP036150.1"/>
</dbReference>
<evidence type="ECO:0000313" key="5">
    <source>
        <dbReference type="EMBL" id="QEN09637.1"/>
    </source>
</evidence>
<evidence type="ECO:0000259" key="4">
    <source>
        <dbReference type="PROSITE" id="PS50949"/>
    </source>
</evidence>
<evidence type="ECO:0000256" key="1">
    <source>
        <dbReference type="ARBA" id="ARBA00023015"/>
    </source>
</evidence>
<proteinExistence type="predicted"/>
<dbReference type="InterPro" id="IPR036388">
    <property type="entry name" value="WH-like_DNA-bd_sf"/>
</dbReference>
<dbReference type="PROSITE" id="PS50949">
    <property type="entry name" value="HTH_GNTR"/>
    <property type="match status" value="1"/>
</dbReference>
<dbReference type="KEGG" id="ock:EXM22_17210"/>
<dbReference type="GO" id="GO:0003677">
    <property type="term" value="F:DNA binding"/>
    <property type="evidence" value="ECO:0007669"/>
    <property type="project" value="UniProtKB-KW"/>
</dbReference>
<evidence type="ECO:0000256" key="2">
    <source>
        <dbReference type="ARBA" id="ARBA00023125"/>
    </source>
</evidence>
<feature type="domain" description="HTH gntR-type" evidence="4">
    <location>
        <begin position="6"/>
        <end position="73"/>
    </location>
</feature>
<dbReference type="InterPro" id="IPR008920">
    <property type="entry name" value="TF_FadR/GntR_C"/>
</dbReference>
<keyword evidence="6" id="KW-1185">Reference proteome</keyword>
<reference evidence="5 6" key="1">
    <citation type="submission" date="2019-02" db="EMBL/GenBank/DDBJ databases">
        <title>Complete Genome Sequence and Methylome Analysis of free living Spirochaetas.</title>
        <authorList>
            <person name="Fomenkov A."/>
            <person name="Dubinina G."/>
            <person name="Leshcheva N."/>
            <person name="Mikheeva N."/>
            <person name="Grabovich M."/>
            <person name="Vincze T."/>
            <person name="Roberts R.J."/>
        </authorList>
    </citation>
    <scope>NUCLEOTIDE SEQUENCE [LARGE SCALE GENOMIC DNA]</scope>
    <source>
        <strain evidence="5 6">K2</strain>
    </source>
</reference>
<keyword evidence="1" id="KW-0805">Transcription regulation</keyword>